<accession>A0A392S6Z0</accession>
<protein>
    <submittedName>
        <fullName evidence="1">Uncharacterized protein</fullName>
    </submittedName>
</protein>
<sequence length="59" mass="6318">VRVKDDIRASSSPNYCCFLLVGRQGSVCEVIVHGGHPTVCISNGVYVEDPGGLLNGWSR</sequence>
<evidence type="ECO:0000313" key="2">
    <source>
        <dbReference type="Proteomes" id="UP000265520"/>
    </source>
</evidence>
<proteinExistence type="predicted"/>
<comment type="caution">
    <text evidence="1">The sequence shown here is derived from an EMBL/GenBank/DDBJ whole genome shotgun (WGS) entry which is preliminary data.</text>
</comment>
<evidence type="ECO:0000313" key="1">
    <source>
        <dbReference type="EMBL" id="MCI44157.1"/>
    </source>
</evidence>
<reference evidence="1 2" key="1">
    <citation type="journal article" date="2018" name="Front. Plant Sci.">
        <title>Red Clover (Trifolium pratense) and Zigzag Clover (T. medium) - A Picture of Genomic Similarities and Differences.</title>
        <authorList>
            <person name="Dluhosova J."/>
            <person name="Istvanek J."/>
            <person name="Nedelnik J."/>
            <person name="Repkova J."/>
        </authorList>
    </citation>
    <scope>NUCLEOTIDE SEQUENCE [LARGE SCALE GENOMIC DNA]</scope>
    <source>
        <strain evidence="2">cv. 10/8</strain>
        <tissue evidence="1">Leaf</tissue>
    </source>
</reference>
<dbReference type="Proteomes" id="UP000265520">
    <property type="component" value="Unassembled WGS sequence"/>
</dbReference>
<dbReference type="EMBL" id="LXQA010326841">
    <property type="protein sequence ID" value="MCI44157.1"/>
    <property type="molecule type" value="Genomic_DNA"/>
</dbReference>
<dbReference type="AlphaFoldDB" id="A0A392S6Z0"/>
<feature type="non-terminal residue" evidence="1">
    <location>
        <position position="1"/>
    </location>
</feature>
<keyword evidence="2" id="KW-1185">Reference proteome</keyword>
<organism evidence="1 2">
    <name type="scientific">Trifolium medium</name>
    <dbReference type="NCBI Taxonomy" id="97028"/>
    <lineage>
        <taxon>Eukaryota</taxon>
        <taxon>Viridiplantae</taxon>
        <taxon>Streptophyta</taxon>
        <taxon>Embryophyta</taxon>
        <taxon>Tracheophyta</taxon>
        <taxon>Spermatophyta</taxon>
        <taxon>Magnoliopsida</taxon>
        <taxon>eudicotyledons</taxon>
        <taxon>Gunneridae</taxon>
        <taxon>Pentapetalae</taxon>
        <taxon>rosids</taxon>
        <taxon>fabids</taxon>
        <taxon>Fabales</taxon>
        <taxon>Fabaceae</taxon>
        <taxon>Papilionoideae</taxon>
        <taxon>50 kb inversion clade</taxon>
        <taxon>NPAAA clade</taxon>
        <taxon>Hologalegina</taxon>
        <taxon>IRL clade</taxon>
        <taxon>Trifolieae</taxon>
        <taxon>Trifolium</taxon>
    </lineage>
</organism>
<name>A0A392S6Z0_9FABA</name>